<name>A0A4C1SGI9_EUMVA</name>
<sequence>MPWYKGGLGGSGEGQLPPLLEIIISLNVLHERRRALKTAPLSAGPYRAYRPATVLASPCDDLIQLRLEGYPKTIVIDAIVTTGNDSLASKLICHFVRGENRTLHLLIRRRRS</sequence>
<evidence type="ECO:0000313" key="2">
    <source>
        <dbReference type="Proteomes" id="UP000299102"/>
    </source>
</evidence>
<organism evidence="1 2">
    <name type="scientific">Eumeta variegata</name>
    <name type="common">Bagworm moth</name>
    <name type="synonym">Eumeta japonica</name>
    <dbReference type="NCBI Taxonomy" id="151549"/>
    <lineage>
        <taxon>Eukaryota</taxon>
        <taxon>Metazoa</taxon>
        <taxon>Ecdysozoa</taxon>
        <taxon>Arthropoda</taxon>
        <taxon>Hexapoda</taxon>
        <taxon>Insecta</taxon>
        <taxon>Pterygota</taxon>
        <taxon>Neoptera</taxon>
        <taxon>Endopterygota</taxon>
        <taxon>Lepidoptera</taxon>
        <taxon>Glossata</taxon>
        <taxon>Ditrysia</taxon>
        <taxon>Tineoidea</taxon>
        <taxon>Psychidae</taxon>
        <taxon>Oiketicinae</taxon>
        <taxon>Eumeta</taxon>
    </lineage>
</organism>
<dbReference type="Proteomes" id="UP000299102">
    <property type="component" value="Unassembled WGS sequence"/>
</dbReference>
<accession>A0A4C1SGI9</accession>
<reference evidence="1 2" key="1">
    <citation type="journal article" date="2019" name="Commun. Biol.">
        <title>The bagworm genome reveals a unique fibroin gene that provides high tensile strength.</title>
        <authorList>
            <person name="Kono N."/>
            <person name="Nakamura H."/>
            <person name="Ohtoshi R."/>
            <person name="Tomita M."/>
            <person name="Numata K."/>
            <person name="Arakawa K."/>
        </authorList>
    </citation>
    <scope>NUCLEOTIDE SEQUENCE [LARGE SCALE GENOMIC DNA]</scope>
</reference>
<proteinExistence type="predicted"/>
<dbReference type="EMBL" id="BGZK01000005">
    <property type="protein sequence ID" value="GBP00221.1"/>
    <property type="molecule type" value="Genomic_DNA"/>
</dbReference>
<comment type="caution">
    <text evidence="1">The sequence shown here is derived from an EMBL/GenBank/DDBJ whole genome shotgun (WGS) entry which is preliminary data.</text>
</comment>
<protein>
    <submittedName>
        <fullName evidence="1">Uncharacterized protein</fullName>
    </submittedName>
</protein>
<dbReference type="AlphaFoldDB" id="A0A4C1SGI9"/>
<keyword evidence="2" id="KW-1185">Reference proteome</keyword>
<gene>
    <name evidence="1" type="ORF">EVAR_845_1</name>
</gene>
<evidence type="ECO:0000313" key="1">
    <source>
        <dbReference type="EMBL" id="GBP00221.1"/>
    </source>
</evidence>